<dbReference type="AlphaFoldDB" id="A0A8S1YRM0"/>
<accession>A0A8S1YRM0</accession>
<protein>
    <submittedName>
        <fullName evidence="1">Uncharacterized protein</fullName>
    </submittedName>
</protein>
<keyword evidence="2" id="KW-1185">Reference proteome</keyword>
<reference evidence="1" key="1">
    <citation type="submission" date="2021-01" db="EMBL/GenBank/DDBJ databases">
        <authorList>
            <consortium name="Genoscope - CEA"/>
            <person name="William W."/>
        </authorList>
    </citation>
    <scope>NUCLEOTIDE SEQUENCE</scope>
</reference>
<gene>
    <name evidence="1" type="ORF">PPENT_87.1.T2170004</name>
</gene>
<proteinExistence type="predicted"/>
<sequence>MNNNYNLAESSYINLEELLYIIKGNTLDDWDNQKTSYLKKYEKSLIMDRSGIGVFYLKIKEQNERDVVNVYMNDQEKKQLEKEREAIQMININQLYIKQRLNYNCNQIQRQQFFIAKQV</sequence>
<comment type="caution">
    <text evidence="1">The sequence shown here is derived from an EMBL/GenBank/DDBJ whole genome shotgun (WGS) entry which is preliminary data.</text>
</comment>
<dbReference type="EMBL" id="CAJJDO010000217">
    <property type="protein sequence ID" value="CAD8214474.1"/>
    <property type="molecule type" value="Genomic_DNA"/>
</dbReference>
<dbReference type="Proteomes" id="UP000689195">
    <property type="component" value="Unassembled WGS sequence"/>
</dbReference>
<name>A0A8S1YRM0_9CILI</name>
<evidence type="ECO:0000313" key="1">
    <source>
        <dbReference type="EMBL" id="CAD8214474.1"/>
    </source>
</evidence>
<organism evidence="1 2">
    <name type="scientific">Paramecium pentaurelia</name>
    <dbReference type="NCBI Taxonomy" id="43138"/>
    <lineage>
        <taxon>Eukaryota</taxon>
        <taxon>Sar</taxon>
        <taxon>Alveolata</taxon>
        <taxon>Ciliophora</taxon>
        <taxon>Intramacronucleata</taxon>
        <taxon>Oligohymenophorea</taxon>
        <taxon>Peniculida</taxon>
        <taxon>Parameciidae</taxon>
        <taxon>Paramecium</taxon>
    </lineage>
</organism>
<evidence type="ECO:0000313" key="2">
    <source>
        <dbReference type="Proteomes" id="UP000689195"/>
    </source>
</evidence>